<evidence type="ECO:0000313" key="16">
    <source>
        <dbReference type="Proteomes" id="UP001174677"/>
    </source>
</evidence>
<keyword evidence="14" id="KW-0732">Signal</keyword>
<evidence type="ECO:0000256" key="13">
    <source>
        <dbReference type="SAM" id="Phobius"/>
    </source>
</evidence>
<reference evidence="15" key="1">
    <citation type="journal article" date="2023" name="Plant Biotechnol. J.">
        <title>Chromosome-level wild Hevea brasiliensis genome provides new tools for genomic-assisted breeding and valuable loci to elevate rubber yield.</title>
        <authorList>
            <person name="Cheng H."/>
            <person name="Song X."/>
            <person name="Hu Y."/>
            <person name="Wu T."/>
            <person name="Yang Q."/>
            <person name="An Z."/>
            <person name="Feng S."/>
            <person name="Deng Z."/>
            <person name="Wu W."/>
            <person name="Zeng X."/>
            <person name="Tu M."/>
            <person name="Wang X."/>
            <person name="Huang H."/>
        </authorList>
    </citation>
    <scope>NUCLEOTIDE SEQUENCE</scope>
    <source>
        <strain evidence="15">MT/VB/25A 57/8</strain>
    </source>
</reference>
<organism evidence="15 16">
    <name type="scientific">Hevea brasiliensis</name>
    <name type="common">Para rubber tree</name>
    <name type="synonym">Siphonia brasiliensis</name>
    <dbReference type="NCBI Taxonomy" id="3981"/>
    <lineage>
        <taxon>Eukaryota</taxon>
        <taxon>Viridiplantae</taxon>
        <taxon>Streptophyta</taxon>
        <taxon>Embryophyta</taxon>
        <taxon>Tracheophyta</taxon>
        <taxon>Spermatophyta</taxon>
        <taxon>Magnoliopsida</taxon>
        <taxon>eudicotyledons</taxon>
        <taxon>Gunneridae</taxon>
        <taxon>Pentapetalae</taxon>
        <taxon>rosids</taxon>
        <taxon>fabids</taxon>
        <taxon>Malpighiales</taxon>
        <taxon>Euphorbiaceae</taxon>
        <taxon>Crotonoideae</taxon>
        <taxon>Micrandreae</taxon>
        <taxon>Hevea</taxon>
    </lineage>
</organism>
<evidence type="ECO:0000256" key="6">
    <source>
        <dbReference type="ARBA" id="ARBA00022723"/>
    </source>
</evidence>
<gene>
    <name evidence="15" type="ORF">P3X46_012892</name>
</gene>
<evidence type="ECO:0000256" key="1">
    <source>
        <dbReference type="ARBA" id="ARBA00001971"/>
    </source>
</evidence>
<accession>A0ABQ9MDY8</accession>
<keyword evidence="16" id="KW-1185">Reference proteome</keyword>
<evidence type="ECO:0000256" key="7">
    <source>
        <dbReference type="ARBA" id="ARBA00022989"/>
    </source>
</evidence>
<keyword evidence="5 13" id="KW-0812">Transmembrane</keyword>
<keyword evidence="4 12" id="KW-0349">Heme</keyword>
<evidence type="ECO:0000256" key="12">
    <source>
        <dbReference type="RuleBase" id="RU000461"/>
    </source>
</evidence>
<comment type="caution">
    <text evidence="15">The sequence shown here is derived from an EMBL/GenBank/DDBJ whole genome shotgun (WGS) entry which is preliminary data.</text>
</comment>
<name>A0ABQ9MDY8_HEVBR</name>
<feature type="transmembrane region" description="Helical" evidence="13">
    <location>
        <begin position="297"/>
        <end position="320"/>
    </location>
</feature>
<evidence type="ECO:0000256" key="2">
    <source>
        <dbReference type="ARBA" id="ARBA00004167"/>
    </source>
</evidence>
<keyword evidence="11 13" id="KW-0472">Membrane</keyword>
<evidence type="ECO:0000256" key="8">
    <source>
        <dbReference type="ARBA" id="ARBA00023002"/>
    </source>
</evidence>
<evidence type="ECO:0000256" key="3">
    <source>
        <dbReference type="ARBA" id="ARBA00010617"/>
    </source>
</evidence>
<keyword evidence="9 12" id="KW-0408">Iron</keyword>
<dbReference type="PRINTS" id="PR00385">
    <property type="entry name" value="P450"/>
</dbReference>
<dbReference type="PRINTS" id="PR00463">
    <property type="entry name" value="EP450I"/>
</dbReference>
<evidence type="ECO:0000256" key="11">
    <source>
        <dbReference type="ARBA" id="ARBA00023136"/>
    </source>
</evidence>
<dbReference type="EMBL" id="JARPOI010000007">
    <property type="protein sequence ID" value="KAJ9177702.1"/>
    <property type="molecule type" value="Genomic_DNA"/>
</dbReference>
<dbReference type="InterPro" id="IPR017972">
    <property type="entry name" value="Cyt_P450_CS"/>
</dbReference>
<dbReference type="Proteomes" id="UP001174677">
    <property type="component" value="Chromosome 7"/>
</dbReference>
<feature type="transmembrane region" description="Helical" evidence="13">
    <location>
        <begin position="326"/>
        <end position="346"/>
    </location>
</feature>
<dbReference type="SUPFAM" id="SSF48264">
    <property type="entry name" value="Cytochrome P450"/>
    <property type="match status" value="1"/>
</dbReference>
<feature type="chain" id="PRO_5045593214" description="Cytochrome P450" evidence="14">
    <location>
        <begin position="27"/>
        <end position="489"/>
    </location>
</feature>
<dbReference type="InterPro" id="IPR002401">
    <property type="entry name" value="Cyt_P450_E_grp-I"/>
</dbReference>
<dbReference type="Gene3D" id="1.10.630.10">
    <property type="entry name" value="Cytochrome P450"/>
    <property type="match status" value="1"/>
</dbReference>
<dbReference type="PANTHER" id="PTHR47955">
    <property type="entry name" value="CYTOCHROME P450 FAMILY 71 PROTEIN"/>
    <property type="match status" value="1"/>
</dbReference>
<comment type="subcellular location">
    <subcellularLocation>
        <location evidence="2">Membrane</location>
        <topology evidence="2">Single-pass membrane protein</topology>
    </subcellularLocation>
</comment>
<dbReference type="PANTHER" id="PTHR47955:SF22">
    <property type="entry name" value="CYTOCHROME P450 83B1-LIKE"/>
    <property type="match status" value="1"/>
</dbReference>
<evidence type="ECO:0008006" key="17">
    <source>
        <dbReference type="Google" id="ProtNLM"/>
    </source>
</evidence>
<keyword evidence="10 12" id="KW-0503">Monooxygenase</keyword>
<dbReference type="Pfam" id="PF00067">
    <property type="entry name" value="p450"/>
    <property type="match status" value="2"/>
</dbReference>
<evidence type="ECO:0000256" key="14">
    <source>
        <dbReference type="SAM" id="SignalP"/>
    </source>
</evidence>
<comment type="cofactor">
    <cofactor evidence="1">
        <name>heme</name>
        <dbReference type="ChEBI" id="CHEBI:30413"/>
    </cofactor>
</comment>
<evidence type="ECO:0000256" key="9">
    <source>
        <dbReference type="ARBA" id="ARBA00023004"/>
    </source>
</evidence>
<evidence type="ECO:0000256" key="5">
    <source>
        <dbReference type="ARBA" id="ARBA00022692"/>
    </source>
</evidence>
<comment type="similarity">
    <text evidence="3 12">Belongs to the cytochrome P450 family.</text>
</comment>
<dbReference type="InterPro" id="IPR036396">
    <property type="entry name" value="Cyt_P450_sf"/>
</dbReference>
<protein>
    <recommendedName>
        <fullName evidence="17">Cytochrome P450</fullName>
    </recommendedName>
</protein>
<dbReference type="CDD" id="cd11072">
    <property type="entry name" value="CYP71-like"/>
    <property type="match status" value="1"/>
</dbReference>
<keyword evidence="8 12" id="KW-0560">Oxidoreductase</keyword>
<evidence type="ECO:0000256" key="4">
    <source>
        <dbReference type="ARBA" id="ARBA00022617"/>
    </source>
</evidence>
<keyword evidence="6 12" id="KW-0479">Metal-binding</keyword>
<sequence length="489" mass="56236">MVSFIFLALALPIFLLFLLRNHKTRTNIHLPPGPRGLPFIGNLHQVDNSSSYLYLWKLSQKYGPLMSLRIGFVPILVVSSAKIAKEIMKTHDLLFCGRPSMLSQQKLSYNGLDLTFAPYGSYWKEMRKICVIHLFNSNRVRSFRPIRESEVSHMLGKISNSVVASKPVDLTEAVMSLTRTITCKVTFGQGYKEEGSEESTRFQALLREIETLFTSFFVSDYFPFMCFVDKFTGLIHRLEKNFQKFDNFYDKMIQEHLDSCRSKLHDHQEVILDILLQIQNDPSLKVHVTFNHIKAMLMVNFCIIIFSYASLHPLIILPFHPMLQNIFFGGTNTIAATVIWAMTFLMKNPIKMKKAQEEVRRIAGKKGFINEDEIQKLSYLKAVVKETMRLQPTIPIIPRETSQHCNLDGFRIPPKTVVHVNVWAIGRDPEVWENPEEFCPERFINKSIDLKGQNFELIPFGAGRRMCPGMVTGLTTVELALANLLYIFD</sequence>
<dbReference type="InterPro" id="IPR001128">
    <property type="entry name" value="Cyt_P450"/>
</dbReference>
<dbReference type="PROSITE" id="PS00086">
    <property type="entry name" value="CYTOCHROME_P450"/>
    <property type="match status" value="1"/>
</dbReference>
<evidence type="ECO:0000256" key="10">
    <source>
        <dbReference type="ARBA" id="ARBA00023033"/>
    </source>
</evidence>
<proteinExistence type="inferred from homology"/>
<keyword evidence="7 13" id="KW-1133">Transmembrane helix</keyword>
<evidence type="ECO:0000313" key="15">
    <source>
        <dbReference type="EMBL" id="KAJ9177702.1"/>
    </source>
</evidence>
<feature type="signal peptide" evidence="14">
    <location>
        <begin position="1"/>
        <end position="26"/>
    </location>
</feature>